<evidence type="ECO:0000313" key="3">
    <source>
        <dbReference type="Proteomes" id="UP000297245"/>
    </source>
</evidence>
<keyword evidence="3" id="KW-1185">Reference proteome</keyword>
<feature type="region of interest" description="Disordered" evidence="1">
    <location>
        <begin position="174"/>
        <end position="201"/>
    </location>
</feature>
<organism evidence="2 3">
    <name type="scientific">Dendrothele bispora (strain CBS 962.96)</name>
    <dbReference type="NCBI Taxonomy" id="1314807"/>
    <lineage>
        <taxon>Eukaryota</taxon>
        <taxon>Fungi</taxon>
        <taxon>Dikarya</taxon>
        <taxon>Basidiomycota</taxon>
        <taxon>Agaricomycotina</taxon>
        <taxon>Agaricomycetes</taxon>
        <taxon>Agaricomycetidae</taxon>
        <taxon>Agaricales</taxon>
        <taxon>Agaricales incertae sedis</taxon>
        <taxon>Dendrothele</taxon>
    </lineage>
</organism>
<accession>A0A4S8LRA8</accession>
<dbReference type="EMBL" id="ML179297">
    <property type="protein sequence ID" value="THU91791.1"/>
    <property type="molecule type" value="Genomic_DNA"/>
</dbReference>
<reference evidence="2 3" key="1">
    <citation type="journal article" date="2019" name="Nat. Ecol. Evol.">
        <title>Megaphylogeny resolves global patterns of mushroom evolution.</title>
        <authorList>
            <person name="Varga T."/>
            <person name="Krizsan K."/>
            <person name="Foldi C."/>
            <person name="Dima B."/>
            <person name="Sanchez-Garcia M."/>
            <person name="Sanchez-Ramirez S."/>
            <person name="Szollosi G.J."/>
            <person name="Szarkandi J.G."/>
            <person name="Papp V."/>
            <person name="Albert L."/>
            <person name="Andreopoulos W."/>
            <person name="Angelini C."/>
            <person name="Antonin V."/>
            <person name="Barry K.W."/>
            <person name="Bougher N.L."/>
            <person name="Buchanan P."/>
            <person name="Buyck B."/>
            <person name="Bense V."/>
            <person name="Catcheside P."/>
            <person name="Chovatia M."/>
            <person name="Cooper J."/>
            <person name="Damon W."/>
            <person name="Desjardin D."/>
            <person name="Finy P."/>
            <person name="Geml J."/>
            <person name="Haridas S."/>
            <person name="Hughes K."/>
            <person name="Justo A."/>
            <person name="Karasinski D."/>
            <person name="Kautmanova I."/>
            <person name="Kiss B."/>
            <person name="Kocsube S."/>
            <person name="Kotiranta H."/>
            <person name="LaButti K.M."/>
            <person name="Lechner B.E."/>
            <person name="Liimatainen K."/>
            <person name="Lipzen A."/>
            <person name="Lukacs Z."/>
            <person name="Mihaltcheva S."/>
            <person name="Morgado L.N."/>
            <person name="Niskanen T."/>
            <person name="Noordeloos M.E."/>
            <person name="Ohm R.A."/>
            <person name="Ortiz-Santana B."/>
            <person name="Ovrebo C."/>
            <person name="Racz N."/>
            <person name="Riley R."/>
            <person name="Savchenko A."/>
            <person name="Shiryaev A."/>
            <person name="Soop K."/>
            <person name="Spirin V."/>
            <person name="Szebenyi C."/>
            <person name="Tomsovsky M."/>
            <person name="Tulloss R.E."/>
            <person name="Uehling J."/>
            <person name="Grigoriev I.V."/>
            <person name="Vagvolgyi C."/>
            <person name="Papp T."/>
            <person name="Martin F.M."/>
            <person name="Miettinen O."/>
            <person name="Hibbett D.S."/>
            <person name="Nagy L.G."/>
        </authorList>
    </citation>
    <scope>NUCLEOTIDE SEQUENCE [LARGE SCALE GENOMIC DNA]</scope>
    <source>
        <strain evidence="2 3">CBS 962.96</strain>
    </source>
</reference>
<name>A0A4S8LRA8_DENBC</name>
<protein>
    <submittedName>
        <fullName evidence="2">Uncharacterized protein</fullName>
    </submittedName>
</protein>
<sequence length="201" mass="21920">MGDESLSLPAAATNPYWGLLARTNEGSQLHLSSQSHYEPFRASYLPRLQWPTSLHRLYSLSPSPSPMWSCLDRKASTFPANTGRQPSTIGLVRRVARLTSAGADVVLFIKTVLLPIDHTLFCFNLDQSEASSSPTPGLQSLTYGNLDSRMLRRGMFYTLSISCPCQATSFKVNGGDGSDGTIDPGDEEKLGHTDNKVKKPA</sequence>
<feature type="compositionally biased region" description="Basic and acidic residues" evidence="1">
    <location>
        <begin position="187"/>
        <end position="201"/>
    </location>
</feature>
<evidence type="ECO:0000256" key="1">
    <source>
        <dbReference type="SAM" id="MobiDB-lite"/>
    </source>
</evidence>
<gene>
    <name evidence="2" type="ORF">K435DRAFT_863078</name>
</gene>
<dbReference type="Proteomes" id="UP000297245">
    <property type="component" value="Unassembled WGS sequence"/>
</dbReference>
<proteinExistence type="predicted"/>
<evidence type="ECO:0000313" key="2">
    <source>
        <dbReference type="EMBL" id="THU91791.1"/>
    </source>
</evidence>
<dbReference type="AlphaFoldDB" id="A0A4S8LRA8"/>